<evidence type="ECO:0000313" key="3">
    <source>
        <dbReference type="Proteomes" id="UP000030408"/>
    </source>
</evidence>
<comment type="caution">
    <text evidence="2">The sequence shown here is derived from an EMBL/GenBank/DDBJ whole genome shotgun (WGS) entry which is preliminary data.</text>
</comment>
<dbReference type="Proteomes" id="UP000030408">
    <property type="component" value="Unassembled WGS sequence"/>
</dbReference>
<evidence type="ECO:0000313" key="2">
    <source>
        <dbReference type="EMBL" id="KGR77469.1"/>
    </source>
</evidence>
<keyword evidence="3" id="KW-1185">Reference proteome</keyword>
<organism evidence="2 3">
    <name type="scientific">Ureibacillus sinduriensis BLB-1 = JCM 15800</name>
    <dbReference type="NCBI Taxonomy" id="1384057"/>
    <lineage>
        <taxon>Bacteria</taxon>
        <taxon>Bacillati</taxon>
        <taxon>Bacillota</taxon>
        <taxon>Bacilli</taxon>
        <taxon>Bacillales</taxon>
        <taxon>Caryophanaceae</taxon>
        <taxon>Ureibacillus</taxon>
    </lineage>
</organism>
<gene>
    <name evidence="2" type="ORF">CD33_02970</name>
</gene>
<feature type="transmembrane region" description="Helical" evidence="1">
    <location>
        <begin position="111"/>
        <end position="130"/>
    </location>
</feature>
<keyword evidence="1" id="KW-0472">Membrane</keyword>
<feature type="transmembrane region" description="Helical" evidence="1">
    <location>
        <begin position="86"/>
        <end position="105"/>
    </location>
</feature>
<dbReference type="RefSeq" id="WP_036197979.1">
    <property type="nucleotide sequence ID" value="NZ_JPVO01000038.1"/>
</dbReference>
<proteinExistence type="predicted"/>
<dbReference type="EMBL" id="JPVO01000038">
    <property type="protein sequence ID" value="KGR77469.1"/>
    <property type="molecule type" value="Genomic_DNA"/>
</dbReference>
<reference evidence="2 3" key="1">
    <citation type="submission" date="2014-02" db="EMBL/GenBank/DDBJ databases">
        <title>Draft genome sequence of Lysinibacillus sinduriensis JCM 15800.</title>
        <authorList>
            <person name="Zhang F."/>
            <person name="Wang G."/>
            <person name="Zhang L."/>
        </authorList>
    </citation>
    <scope>NUCLEOTIDE SEQUENCE [LARGE SCALE GENOMIC DNA]</scope>
    <source>
        <strain evidence="2 3">JCM 15800</strain>
    </source>
</reference>
<accession>A0A0A3HYD5</accession>
<dbReference type="AlphaFoldDB" id="A0A0A3HYD5"/>
<name>A0A0A3HYD5_9BACL</name>
<feature type="transmembrane region" description="Helical" evidence="1">
    <location>
        <begin position="142"/>
        <end position="160"/>
    </location>
</feature>
<dbReference type="STRING" id="1384057.CD33_02970"/>
<keyword evidence="1" id="KW-1133">Transmembrane helix</keyword>
<feature type="transmembrane region" description="Helical" evidence="1">
    <location>
        <begin position="48"/>
        <end position="65"/>
    </location>
</feature>
<protein>
    <recommendedName>
        <fullName evidence="4">DUF4181 domain-containing protein</fullName>
    </recommendedName>
</protein>
<evidence type="ECO:0008006" key="4">
    <source>
        <dbReference type="Google" id="ProtNLM"/>
    </source>
</evidence>
<evidence type="ECO:0000256" key="1">
    <source>
        <dbReference type="SAM" id="Phobius"/>
    </source>
</evidence>
<keyword evidence="1" id="KW-0812">Transmembrane</keyword>
<sequence length="161" mass="18532">MKLDSEQKMLLIDPHAKMKYELTKEEWQTFTSFSDEVAISSPWSSSKIFIFISVIIVFIGTAIIIDRLEKKRLAALAGPDVNQKSYAFLRGIINFIGIISTQFLSHKMGTIHLGIVGIFFFIVLATEYVIKLINKQPILWKYEITQWSVCISFLIFLVVFF</sequence>